<evidence type="ECO:0000313" key="7">
    <source>
        <dbReference type="WBParaSite" id="DME_0000237401-mRNA-1"/>
    </source>
</evidence>
<feature type="repeat" description="ARM" evidence="2">
    <location>
        <begin position="242"/>
        <end position="282"/>
    </location>
</feature>
<dbReference type="Proteomes" id="UP000038040">
    <property type="component" value="Unplaced"/>
</dbReference>
<evidence type="ECO:0000313" key="6">
    <source>
        <dbReference type="Proteomes" id="UP000274756"/>
    </source>
</evidence>
<dbReference type="InterPro" id="IPR011989">
    <property type="entry name" value="ARM-like"/>
</dbReference>
<dbReference type="WBParaSite" id="DME_0000237401-mRNA-1">
    <property type="protein sequence ID" value="DME_0000237401-mRNA-1"/>
    <property type="gene ID" value="DME_0000237401"/>
</dbReference>
<reference evidence="7" key="1">
    <citation type="submission" date="2016-04" db="UniProtKB">
        <authorList>
            <consortium name="WormBaseParasite"/>
        </authorList>
    </citation>
    <scope>IDENTIFICATION</scope>
</reference>
<evidence type="ECO:0000313" key="5">
    <source>
        <dbReference type="Proteomes" id="UP000038040"/>
    </source>
</evidence>
<feature type="repeat" description="ARM" evidence="2">
    <location>
        <begin position="196"/>
        <end position="224"/>
    </location>
</feature>
<name>A0A158Q3H0_DRAME</name>
<dbReference type="Gene3D" id="1.25.10.10">
    <property type="entry name" value="Leucine-rich Repeat Variant"/>
    <property type="match status" value="1"/>
</dbReference>
<dbReference type="InterPro" id="IPR016024">
    <property type="entry name" value="ARM-type_fold"/>
</dbReference>
<dbReference type="PROSITE" id="PS50176">
    <property type="entry name" value="ARM_REPEAT"/>
    <property type="match status" value="2"/>
</dbReference>
<accession>A0A158Q3H0</accession>
<gene>
    <name evidence="4" type="ORF">DME_LOCUS6734</name>
</gene>
<sequence length="969" mass="107806">MMASNGSFVLVDRFLTVDADMNNCPHDYVPQCSPVEPCITSTVAADARCLPIATVSPNSGLGRPSSQALQPSLISSRQVVSPQVIASQHVSSSQVPNYQPSPSSSSATIAPPPNGATNAMFRVQMWSNNFDSGVHSMNHSSAPSLISVSSLRAGSQISTMSDDAHSRMELTDQQQIKFENIPANIGRGSQDSEARNAIPELIHLLSDSDEIVVQRAATMVQNIAKMDSDQPPYTEPVIRASEVIPQLNELLRTHAKSPAIIKPTLGALFQISERRDGLESILKFIEQTNGALLIDIIQHIKFTGGSALRYAILTFHTIIAEKSSEGRNVEIARENAALQAVTQFLDRETNEKLLSVIVECVRLLCDKSQSQRTLFIQLHGPVKLLNILRNLRYEGLLWRTTQLLKTFSNADPQAVVVCGGYDVLYRQLDHASQRLIISTLECIRNMSDVPTKDIDVSALLNKLIQLLGAVDPIVVLYCTGILSNLLANNQKNKEFLYGRGAITTLYRVLINYCNTPAATPSQQQRIEDIQERALATLRHLCVGHSHQAEAQKVILHTEFAAEFLLRKLTEMRPSILKQTLQILNKAALQDSNLSILRSTRLRISPDCETTFIERIVLILKVACEQIPSTQMIEEIRVAELIQLSLSTLQLMCRDPHLLNQIVYMVRRQDYHLYKEGGESVPLPTFCLYQAYVEDENLKRSALGLISELALYPDMAALFSSDSSLMATFQHYSRSRNQAFATYAEQAYQRSLQGGNPAIHYHNYMNSAPMFRSTVATAPNQIPYNSSYPQAHQANYIPSNYSMTNPYIGDQLGHFPQQQQQPTMSTTPIACGGHECSSEESVQDISVQMSSSQSTPYLRENAQNCSTLDYSSSDFWPEDLSGLSINDDPFATIFCSPQFDSTQQRLSHQQIRPSYPSTDVKNQEAVAGNIYCNAGMQDYYYNQAMESIHMGSPEAPASWHDPSNTYRNYM</sequence>
<protein>
    <submittedName>
        <fullName evidence="7">Armadillo/beta-catenin-like repeat protein</fullName>
    </submittedName>
</protein>
<feature type="region of interest" description="Disordered" evidence="3">
    <location>
        <begin position="91"/>
        <end position="116"/>
    </location>
</feature>
<dbReference type="STRING" id="318479.A0A158Q3H0"/>
<dbReference type="OrthoDB" id="195736at2759"/>
<dbReference type="GO" id="GO:0045296">
    <property type="term" value="F:cadherin binding"/>
    <property type="evidence" value="ECO:0007669"/>
    <property type="project" value="InterPro"/>
</dbReference>
<dbReference type="PANTHER" id="PTHR45976">
    <property type="entry name" value="ARMADILLO SEGMENT POLARITY PROTEIN"/>
    <property type="match status" value="1"/>
</dbReference>
<dbReference type="SMART" id="SM00185">
    <property type="entry name" value="ARM"/>
    <property type="match status" value="6"/>
</dbReference>
<dbReference type="Proteomes" id="UP000274756">
    <property type="component" value="Unassembled WGS sequence"/>
</dbReference>
<dbReference type="GO" id="GO:0007155">
    <property type="term" value="P:cell adhesion"/>
    <property type="evidence" value="ECO:0007669"/>
    <property type="project" value="InterPro"/>
</dbReference>
<proteinExistence type="predicted"/>
<evidence type="ECO:0000256" key="3">
    <source>
        <dbReference type="SAM" id="MobiDB-lite"/>
    </source>
</evidence>
<organism evidence="5 7">
    <name type="scientific">Dracunculus medinensis</name>
    <name type="common">Guinea worm</name>
    <dbReference type="NCBI Taxonomy" id="318479"/>
    <lineage>
        <taxon>Eukaryota</taxon>
        <taxon>Metazoa</taxon>
        <taxon>Ecdysozoa</taxon>
        <taxon>Nematoda</taxon>
        <taxon>Chromadorea</taxon>
        <taxon>Rhabditida</taxon>
        <taxon>Spirurina</taxon>
        <taxon>Dracunculoidea</taxon>
        <taxon>Dracunculidae</taxon>
        <taxon>Dracunculus</taxon>
    </lineage>
</organism>
<evidence type="ECO:0000256" key="1">
    <source>
        <dbReference type="ARBA" id="ARBA00022473"/>
    </source>
</evidence>
<dbReference type="AlphaFoldDB" id="A0A158Q3H0"/>
<dbReference type="PRINTS" id="PR01869">
    <property type="entry name" value="BCATNINFAMLY"/>
</dbReference>
<dbReference type="InterPro" id="IPR000225">
    <property type="entry name" value="Armadillo"/>
</dbReference>
<dbReference type="SUPFAM" id="SSF48371">
    <property type="entry name" value="ARM repeat"/>
    <property type="match status" value="1"/>
</dbReference>
<evidence type="ECO:0000313" key="4">
    <source>
        <dbReference type="EMBL" id="VDN56761.1"/>
    </source>
</evidence>
<evidence type="ECO:0000256" key="2">
    <source>
        <dbReference type="PROSITE-ProRule" id="PRU00259"/>
    </source>
</evidence>
<dbReference type="InterPro" id="IPR013284">
    <property type="entry name" value="Beta-catenin"/>
</dbReference>
<dbReference type="EMBL" id="UYYG01001157">
    <property type="protein sequence ID" value="VDN56761.1"/>
    <property type="molecule type" value="Genomic_DNA"/>
</dbReference>
<feature type="compositionally biased region" description="Low complexity" evidence="3">
    <location>
        <begin position="91"/>
        <end position="109"/>
    </location>
</feature>
<keyword evidence="1" id="KW-0217">Developmental protein</keyword>
<reference evidence="4 6" key="2">
    <citation type="submission" date="2018-11" db="EMBL/GenBank/DDBJ databases">
        <authorList>
            <consortium name="Pathogen Informatics"/>
        </authorList>
    </citation>
    <scope>NUCLEOTIDE SEQUENCE [LARGE SCALE GENOMIC DNA]</scope>
</reference>
<keyword evidence="6" id="KW-1185">Reference proteome</keyword>